<dbReference type="EMBL" id="CAJOBI010035871">
    <property type="protein sequence ID" value="CAF4298957.1"/>
    <property type="molecule type" value="Genomic_DNA"/>
</dbReference>
<proteinExistence type="predicted"/>
<comment type="caution">
    <text evidence="1">The sequence shown here is derived from an EMBL/GenBank/DDBJ whole genome shotgun (WGS) entry which is preliminary data.</text>
</comment>
<dbReference type="EMBL" id="CAJOBI010035801">
    <property type="protein sequence ID" value="CAF4298513.1"/>
    <property type="molecule type" value="Genomic_DNA"/>
</dbReference>
<dbReference type="Proteomes" id="UP000676336">
    <property type="component" value="Unassembled WGS sequence"/>
</dbReference>
<evidence type="ECO:0000313" key="1">
    <source>
        <dbReference type="EMBL" id="CAF4298513.1"/>
    </source>
</evidence>
<accession>A0A8S2TTJ1</accession>
<name>A0A8S2TTJ1_9BILA</name>
<evidence type="ECO:0000313" key="3">
    <source>
        <dbReference type="Proteomes" id="UP000676336"/>
    </source>
</evidence>
<feature type="non-terminal residue" evidence="1">
    <location>
        <position position="29"/>
    </location>
</feature>
<evidence type="ECO:0000313" key="2">
    <source>
        <dbReference type="EMBL" id="CAF4298957.1"/>
    </source>
</evidence>
<dbReference type="AlphaFoldDB" id="A0A8S2TTJ1"/>
<organism evidence="1 3">
    <name type="scientific">Rotaria magnacalcarata</name>
    <dbReference type="NCBI Taxonomy" id="392030"/>
    <lineage>
        <taxon>Eukaryota</taxon>
        <taxon>Metazoa</taxon>
        <taxon>Spiralia</taxon>
        <taxon>Gnathifera</taxon>
        <taxon>Rotifera</taxon>
        <taxon>Eurotatoria</taxon>
        <taxon>Bdelloidea</taxon>
        <taxon>Philodinida</taxon>
        <taxon>Philodinidae</taxon>
        <taxon>Rotaria</taxon>
    </lineage>
</organism>
<reference evidence="1" key="1">
    <citation type="submission" date="2021-02" db="EMBL/GenBank/DDBJ databases">
        <authorList>
            <person name="Nowell W R."/>
        </authorList>
    </citation>
    <scope>NUCLEOTIDE SEQUENCE</scope>
</reference>
<gene>
    <name evidence="1" type="ORF">SMN809_LOCUS25991</name>
    <name evidence="2" type="ORF">SMN809_LOCUS26010</name>
</gene>
<protein>
    <submittedName>
        <fullName evidence="1">Uncharacterized protein</fullName>
    </submittedName>
</protein>
<sequence>MPAIFKSIDQARDWLDFVRIDANEAVKLL</sequence>